<gene>
    <name evidence="1" type="ORF">MBM_07686</name>
</gene>
<dbReference type="KEGG" id="mbe:MBM_07686"/>
<reference evidence="1 2" key="1">
    <citation type="journal article" date="2012" name="BMC Genomics">
        <title>Sequencing the genome of Marssonina brunnea reveals fungus-poplar co-evolution.</title>
        <authorList>
            <person name="Zhu S."/>
            <person name="Cao Y.-Z."/>
            <person name="Jiang C."/>
            <person name="Tan B.-Y."/>
            <person name="Wang Z."/>
            <person name="Feng S."/>
            <person name="Zhang L."/>
            <person name="Su X.-H."/>
            <person name="Brejova B."/>
            <person name="Vinar T."/>
            <person name="Xu M."/>
            <person name="Wang M.-X."/>
            <person name="Zhang S.-G."/>
            <person name="Huang M.-R."/>
            <person name="Wu R."/>
            <person name="Zhou Y."/>
        </authorList>
    </citation>
    <scope>NUCLEOTIDE SEQUENCE [LARGE SCALE GENOMIC DNA]</scope>
    <source>
        <strain evidence="1 2">MB_m1</strain>
    </source>
</reference>
<organism evidence="1 2">
    <name type="scientific">Marssonina brunnea f. sp. multigermtubi (strain MB_m1)</name>
    <name type="common">Marssonina leaf spot fungus</name>
    <dbReference type="NCBI Taxonomy" id="1072389"/>
    <lineage>
        <taxon>Eukaryota</taxon>
        <taxon>Fungi</taxon>
        <taxon>Dikarya</taxon>
        <taxon>Ascomycota</taxon>
        <taxon>Pezizomycotina</taxon>
        <taxon>Leotiomycetes</taxon>
        <taxon>Helotiales</taxon>
        <taxon>Drepanopezizaceae</taxon>
        <taxon>Drepanopeziza</taxon>
    </lineage>
</organism>
<dbReference type="OrthoDB" id="3853310at2759"/>
<sequence>MLLTSRKTAQRLKEADVIRILQQSKPCAQLFPDYKTTAIQLGPSLTACVAAITPPNFGRKLNRVVGYGMGGSISKEKLGEVETMFVKNGVDMEGVQISRVGPEDAEEFVRQVDQWVSRSMPG</sequence>
<evidence type="ECO:0000313" key="1">
    <source>
        <dbReference type="EMBL" id="EKD14009.1"/>
    </source>
</evidence>
<protein>
    <submittedName>
        <fullName evidence="1">Uncharacterized protein</fullName>
    </submittedName>
</protein>
<keyword evidence="2" id="KW-1185">Reference proteome</keyword>
<dbReference type="InParanoid" id="K1XND8"/>
<dbReference type="Proteomes" id="UP000006753">
    <property type="component" value="Unassembled WGS sequence"/>
</dbReference>
<accession>K1XND8</accession>
<proteinExistence type="predicted"/>
<dbReference type="HOGENOM" id="CLU_2027221_0_0_1"/>
<name>K1XND8_MARBU</name>
<evidence type="ECO:0000313" key="2">
    <source>
        <dbReference type="Proteomes" id="UP000006753"/>
    </source>
</evidence>
<dbReference type="AlphaFoldDB" id="K1XND8"/>
<dbReference type="EMBL" id="JH921447">
    <property type="protein sequence ID" value="EKD14009.1"/>
    <property type="molecule type" value="Genomic_DNA"/>
</dbReference>